<feature type="chain" id="PRO_5015362527" evidence="1">
    <location>
        <begin position="18"/>
        <end position="119"/>
    </location>
</feature>
<dbReference type="Proteomes" id="UP000244898">
    <property type="component" value="Unassembled WGS sequence"/>
</dbReference>
<feature type="signal peptide" evidence="1">
    <location>
        <begin position="1"/>
        <end position="17"/>
    </location>
</feature>
<dbReference type="RefSeq" id="WP_108785669.1">
    <property type="nucleotide sequence ID" value="NZ_ONZG01000002.1"/>
</dbReference>
<dbReference type="EMBL" id="ONZG01000002">
    <property type="protein sequence ID" value="SPJ27371.1"/>
    <property type="molecule type" value="Genomic_DNA"/>
</dbReference>
<evidence type="ECO:0000256" key="1">
    <source>
        <dbReference type="SAM" id="SignalP"/>
    </source>
</evidence>
<keyword evidence="1" id="KW-0732">Signal</keyword>
<evidence type="ECO:0000313" key="3">
    <source>
        <dbReference type="Proteomes" id="UP000244898"/>
    </source>
</evidence>
<dbReference type="OrthoDB" id="7709427at2"/>
<accession>A0A2R8C4J6</accession>
<gene>
    <name evidence="2" type="ORF">TRM7615_00855</name>
</gene>
<name>A0A2R8C4J6_9RHOB</name>
<protein>
    <submittedName>
        <fullName evidence="2">Uncharacterized protein</fullName>
    </submittedName>
</protein>
<organism evidence="2 3">
    <name type="scientific">Falsiruegeria mediterranea M17</name>
    <dbReference type="NCBI Taxonomy" id="1200281"/>
    <lineage>
        <taxon>Bacteria</taxon>
        <taxon>Pseudomonadati</taxon>
        <taxon>Pseudomonadota</taxon>
        <taxon>Alphaproteobacteria</taxon>
        <taxon>Rhodobacterales</taxon>
        <taxon>Roseobacteraceae</taxon>
        <taxon>Falsiruegeria</taxon>
    </lineage>
</organism>
<evidence type="ECO:0000313" key="2">
    <source>
        <dbReference type="EMBL" id="SPJ27371.1"/>
    </source>
</evidence>
<dbReference type="AlphaFoldDB" id="A0A2R8C4J6"/>
<reference evidence="3" key="1">
    <citation type="submission" date="2018-03" db="EMBL/GenBank/DDBJ databases">
        <authorList>
            <person name="Rodrigo-Torres L."/>
            <person name="Arahal R. D."/>
            <person name="Lucena T."/>
        </authorList>
    </citation>
    <scope>NUCLEOTIDE SEQUENCE [LARGE SCALE GENOMIC DNA]</scope>
    <source>
        <strain evidence="3">CECT 7615</strain>
    </source>
</reference>
<proteinExistence type="predicted"/>
<keyword evidence="3" id="KW-1185">Reference proteome</keyword>
<sequence>MIRYLAAILCLACPAVAQEQSEFVERARQTAAEAIAESMSEPSNPGQAGVSRLFSKEGRPTLCSVTDSHTAGGTYIGRTYWEVTLNEDGTEVVSTRNVTGLISDCYGEDYQAFREILEQ</sequence>